<reference evidence="2" key="1">
    <citation type="submission" date="2020-09" db="EMBL/GenBank/DDBJ databases">
        <authorList>
            <person name="Kikuchi T."/>
        </authorList>
    </citation>
    <scope>NUCLEOTIDE SEQUENCE</scope>
    <source>
        <strain evidence="2">SH1</strain>
    </source>
</reference>
<feature type="compositionally biased region" description="Basic and acidic residues" evidence="1">
    <location>
        <begin position="124"/>
        <end position="152"/>
    </location>
</feature>
<proteinExistence type="predicted"/>
<feature type="compositionally biased region" description="Basic residues" evidence="1">
    <location>
        <begin position="86"/>
        <end position="114"/>
    </location>
</feature>
<evidence type="ECO:0000313" key="3">
    <source>
        <dbReference type="Proteomes" id="UP000614601"/>
    </source>
</evidence>
<dbReference type="EMBL" id="CAJFCW020000001">
    <property type="protein sequence ID" value="CAG9081324.1"/>
    <property type="molecule type" value="Genomic_DNA"/>
</dbReference>
<accession>A0A811JST0</accession>
<dbReference type="Proteomes" id="UP000783686">
    <property type="component" value="Unassembled WGS sequence"/>
</dbReference>
<feature type="compositionally biased region" description="Polar residues" evidence="1">
    <location>
        <begin position="61"/>
        <end position="70"/>
    </location>
</feature>
<dbReference type="EMBL" id="CAJFDH010000001">
    <property type="protein sequence ID" value="CAD5206326.1"/>
    <property type="molecule type" value="Genomic_DNA"/>
</dbReference>
<sequence length="209" mass="24187">MESFSEMTEAFVQNFEQLTSNLGDNGDSTLYMDLQENRGFLEVLQSNGTPFKKTFRWNPIGQKNPSTTSLPMLPNEKSVPHFSKNSTKKKRNSTKQKRNSTNQKPRKSAKRSRQYRGLTALDEPVGREESARIEDQTQEKSTKEDSGREEGTRQLTNKRKSKRDRYHVKIEDISDTTNWENPSTPENTREKVSIEYVAPNVIKARRRRG</sequence>
<protein>
    <submittedName>
        <fullName evidence="2">Uncharacterized protein</fullName>
    </submittedName>
</protein>
<dbReference type="Proteomes" id="UP000614601">
    <property type="component" value="Unassembled WGS sequence"/>
</dbReference>
<name>A0A811JST0_9BILA</name>
<evidence type="ECO:0000313" key="2">
    <source>
        <dbReference type="EMBL" id="CAD5206326.1"/>
    </source>
</evidence>
<dbReference type="AlphaFoldDB" id="A0A811JST0"/>
<comment type="caution">
    <text evidence="2">The sequence shown here is derived from an EMBL/GenBank/DDBJ whole genome shotgun (WGS) entry which is preliminary data.</text>
</comment>
<evidence type="ECO:0000256" key="1">
    <source>
        <dbReference type="SAM" id="MobiDB-lite"/>
    </source>
</evidence>
<keyword evidence="3" id="KW-1185">Reference proteome</keyword>
<organism evidence="2 3">
    <name type="scientific">Bursaphelenchus okinawaensis</name>
    <dbReference type="NCBI Taxonomy" id="465554"/>
    <lineage>
        <taxon>Eukaryota</taxon>
        <taxon>Metazoa</taxon>
        <taxon>Ecdysozoa</taxon>
        <taxon>Nematoda</taxon>
        <taxon>Chromadorea</taxon>
        <taxon>Rhabditida</taxon>
        <taxon>Tylenchina</taxon>
        <taxon>Tylenchomorpha</taxon>
        <taxon>Aphelenchoidea</taxon>
        <taxon>Aphelenchoididae</taxon>
        <taxon>Bursaphelenchus</taxon>
    </lineage>
</organism>
<feature type="compositionally biased region" description="Basic residues" evidence="1">
    <location>
        <begin position="156"/>
        <end position="166"/>
    </location>
</feature>
<feature type="compositionally biased region" description="Polar residues" evidence="1">
    <location>
        <begin position="175"/>
        <end position="186"/>
    </location>
</feature>
<gene>
    <name evidence="2" type="ORF">BOKJ2_LOCUS1010</name>
</gene>
<feature type="region of interest" description="Disordered" evidence="1">
    <location>
        <begin position="54"/>
        <end position="192"/>
    </location>
</feature>